<keyword evidence="2" id="KW-0238">DNA-binding</keyword>
<feature type="compositionally biased region" description="Basic and acidic residues" evidence="1">
    <location>
        <begin position="103"/>
        <end position="112"/>
    </location>
</feature>
<evidence type="ECO:0000313" key="3">
    <source>
        <dbReference type="Proteomes" id="UP000295444"/>
    </source>
</evidence>
<dbReference type="EMBL" id="SNXZ01000003">
    <property type="protein sequence ID" value="TDP97431.1"/>
    <property type="molecule type" value="Genomic_DNA"/>
</dbReference>
<sequence length="129" mass="13911">MTEGDLARAVAAVNEIVGKASDPDRTVTVEVNVGGGLRSVRIGPHAMRYGAKYLAETVLKTAQKATARANEQAHELYASVLGAKGDRLADQLGLTYDPALTADEPRRGRGREPVAYNDDDEGYPESWLR</sequence>
<reference evidence="2 3" key="1">
    <citation type="submission" date="2019-03" db="EMBL/GenBank/DDBJ databases">
        <title>Genomic Encyclopedia of Type Strains, Phase IV (KMG-IV): sequencing the most valuable type-strain genomes for metagenomic binning, comparative biology and taxonomic classification.</title>
        <authorList>
            <person name="Goeker M."/>
        </authorList>
    </citation>
    <scope>NUCLEOTIDE SEQUENCE [LARGE SCALE GENOMIC DNA]</scope>
    <source>
        <strain evidence="2 3">DSM 45361</strain>
    </source>
</reference>
<comment type="caution">
    <text evidence="2">The sequence shown here is derived from an EMBL/GenBank/DDBJ whole genome shotgun (WGS) entry which is preliminary data.</text>
</comment>
<feature type="region of interest" description="Disordered" evidence="1">
    <location>
        <begin position="96"/>
        <end position="129"/>
    </location>
</feature>
<evidence type="ECO:0000256" key="1">
    <source>
        <dbReference type="SAM" id="MobiDB-lite"/>
    </source>
</evidence>
<organism evidence="2 3">
    <name type="scientific">Labedaea rhizosphaerae</name>
    <dbReference type="NCBI Taxonomy" id="598644"/>
    <lineage>
        <taxon>Bacteria</taxon>
        <taxon>Bacillati</taxon>
        <taxon>Actinomycetota</taxon>
        <taxon>Actinomycetes</taxon>
        <taxon>Pseudonocardiales</taxon>
        <taxon>Pseudonocardiaceae</taxon>
        <taxon>Labedaea</taxon>
    </lineage>
</organism>
<dbReference type="InterPro" id="IPR036894">
    <property type="entry name" value="YbaB-like_sf"/>
</dbReference>
<dbReference type="Gene3D" id="3.30.1310.10">
    <property type="entry name" value="Nucleoid-associated protein YbaB-like domain"/>
    <property type="match status" value="1"/>
</dbReference>
<gene>
    <name evidence="2" type="ORF">EV186_103395</name>
</gene>
<dbReference type="InterPro" id="IPR004401">
    <property type="entry name" value="YbaB/EbfC"/>
</dbReference>
<dbReference type="Proteomes" id="UP000295444">
    <property type="component" value="Unassembled WGS sequence"/>
</dbReference>
<evidence type="ECO:0000313" key="2">
    <source>
        <dbReference type="EMBL" id="TDP97431.1"/>
    </source>
</evidence>
<proteinExistence type="predicted"/>
<name>A0A4R6SBS8_LABRH</name>
<accession>A0A4R6SBS8</accession>
<dbReference type="AlphaFoldDB" id="A0A4R6SBS8"/>
<dbReference type="OrthoDB" id="3628320at2"/>
<dbReference type="RefSeq" id="WP_133850639.1">
    <property type="nucleotide sequence ID" value="NZ_SNXZ01000003.1"/>
</dbReference>
<protein>
    <submittedName>
        <fullName evidence="2">YbaB/EbfC DNA-binding family protein</fullName>
    </submittedName>
</protein>
<dbReference type="SUPFAM" id="SSF82607">
    <property type="entry name" value="YbaB-like"/>
    <property type="match status" value="1"/>
</dbReference>
<dbReference type="GO" id="GO:0003677">
    <property type="term" value="F:DNA binding"/>
    <property type="evidence" value="ECO:0007669"/>
    <property type="project" value="UniProtKB-KW"/>
</dbReference>
<keyword evidence="3" id="KW-1185">Reference proteome</keyword>
<dbReference type="Pfam" id="PF02575">
    <property type="entry name" value="YbaB_DNA_bd"/>
    <property type="match status" value="1"/>
</dbReference>